<sequence length="264" mass="30490">MKDEDLESMRATQATFHNWPQLPPELQLNALSHILNFEGEIFKSLHKAVLEQRLLPLVATQNQHLAEIAQEVYCKSNRFSFRIGNRFGPLIKVARLKAPVAATIRHLHIHAYGCVYGDTLEDILLSRYQTWRWLLKVRQPLIAPQRYIPWTTMATTPDAEKDTAWQTTFTNLLNLKIYWDVLNRAEIWPILETIDKQLVDDGCCVETAELNRLKNSTGKLDILLRARKVEFIVRIDLGYEFGAEVCESHSDVFEDLKVMATENS</sequence>
<reference evidence="1" key="1">
    <citation type="journal article" date="2020" name="Stud. Mycol.">
        <title>101 Dothideomycetes genomes: a test case for predicting lifestyles and emergence of pathogens.</title>
        <authorList>
            <person name="Haridas S."/>
            <person name="Albert R."/>
            <person name="Binder M."/>
            <person name="Bloem J."/>
            <person name="Labutti K."/>
            <person name="Salamov A."/>
            <person name="Andreopoulos B."/>
            <person name="Baker S."/>
            <person name="Barry K."/>
            <person name="Bills G."/>
            <person name="Bluhm B."/>
            <person name="Cannon C."/>
            <person name="Castanera R."/>
            <person name="Culley D."/>
            <person name="Daum C."/>
            <person name="Ezra D."/>
            <person name="Gonzalez J."/>
            <person name="Henrissat B."/>
            <person name="Kuo A."/>
            <person name="Liang C."/>
            <person name="Lipzen A."/>
            <person name="Lutzoni F."/>
            <person name="Magnuson J."/>
            <person name="Mondo S."/>
            <person name="Nolan M."/>
            <person name="Ohm R."/>
            <person name="Pangilinan J."/>
            <person name="Park H.-J."/>
            <person name="Ramirez L."/>
            <person name="Alfaro M."/>
            <person name="Sun H."/>
            <person name="Tritt A."/>
            <person name="Yoshinaga Y."/>
            <person name="Zwiers L.-H."/>
            <person name="Turgeon B."/>
            <person name="Goodwin S."/>
            <person name="Spatafora J."/>
            <person name="Crous P."/>
            <person name="Grigoriev I."/>
        </authorList>
    </citation>
    <scope>NUCLEOTIDE SEQUENCE</scope>
    <source>
        <strain evidence="1">CBS 161.51</strain>
    </source>
</reference>
<evidence type="ECO:0000313" key="1">
    <source>
        <dbReference type="EMBL" id="KAF1945741.1"/>
    </source>
</evidence>
<evidence type="ECO:0000313" key="2">
    <source>
        <dbReference type="Proteomes" id="UP000800038"/>
    </source>
</evidence>
<proteinExistence type="predicted"/>
<dbReference type="EMBL" id="ML976007">
    <property type="protein sequence ID" value="KAF1945741.1"/>
    <property type="molecule type" value="Genomic_DNA"/>
</dbReference>
<protein>
    <submittedName>
        <fullName evidence="1">Uncharacterized protein</fullName>
    </submittedName>
</protein>
<dbReference type="AlphaFoldDB" id="A0A6A5SZC2"/>
<dbReference type="Proteomes" id="UP000800038">
    <property type="component" value="Unassembled WGS sequence"/>
</dbReference>
<accession>A0A6A5SZC2</accession>
<keyword evidence="2" id="KW-1185">Reference proteome</keyword>
<organism evidence="1 2">
    <name type="scientific">Clathrospora elynae</name>
    <dbReference type="NCBI Taxonomy" id="706981"/>
    <lineage>
        <taxon>Eukaryota</taxon>
        <taxon>Fungi</taxon>
        <taxon>Dikarya</taxon>
        <taxon>Ascomycota</taxon>
        <taxon>Pezizomycotina</taxon>
        <taxon>Dothideomycetes</taxon>
        <taxon>Pleosporomycetidae</taxon>
        <taxon>Pleosporales</taxon>
        <taxon>Diademaceae</taxon>
        <taxon>Clathrospora</taxon>
    </lineage>
</organism>
<gene>
    <name evidence="1" type="ORF">EJ02DRAFT_24066</name>
</gene>
<name>A0A6A5SZC2_9PLEO</name>